<reference evidence="2 3" key="1">
    <citation type="submission" date="2016-07" db="EMBL/GenBank/DDBJ databases">
        <authorList>
            <person name="Sutton G."/>
            <person name="Brinkac L."/>
            <person name="Sanka R."/>
            <person name="Adams M."/>
            <person name="Lau E."/>
            <person name="Kumar A."/>
            <person name="Macaden R."/>
        </authorList>
    </citation>
    <scope>NUCLEOTIDE SEQUENCE [LARGE SCALE GENOMIC DNA]</scope>
    <source>
        <strain evidence="2 3">GA-0871</strain>
    </source>
</reference>
<evidence type="ECO:0000313" key="2">
    <source>
        <dbReference type="EMBL" id="OMC46871.1"/>
    </source>
</evidence>
<evidence type="ECO:0000313" key="3">
    <source>
        <dbReference type="Proteomes" id="UP000187001"/>
    </source>
</evidence>
<dbReference type="AlphaFoldDB" id="A0ABD6QNA3"/>
<protein>
    <submittedName>
        <fullName evidence="2">Uncharacterized protein</fullName>
    </submittedName>
</protein>
<proteinExistence type="predicted"/>
<keyword evidence="1" id="KW-0472">Membrane</keyword>
<organism evidence="2 3">
    <name type="scientific">Mycolicibacterium fortuitum</name>
    <name type="common">Mycobacterium fortuitum</name>
    <dbReference type="NCBI Taxonomy" id="1766"/>
    <lineage>
        <taxon>Bacteria</taxon>
        <taxon>Bacillati</taxon>
        <taxon>Actinomycetota</taxon>
        <taxon>Actinomycetes</taxon>
        <taxon>Mycobacteriales</taxon>
        <taxon>Mycobacteriaceae</taxon>
        <taxon>Mycolicibacterium</taxon>
    </lineage>
</organism>
<accession>A0ABD6QNA3</accession>
<name>A0ABD6QNA3_MYCFO</name>
<dbReference type="Proteomes" id="UP000187001">
    <property type="component" value="Unassembled WGS sequence"/>
</dbReference>
<keyword evidence="1" id="KW-0812">Transmembrane</keyword>
<evidence type="ECO:0000256" key="1">
    <source>
        <dbReference type="SAM" id="Phobius"/>
    </source>
</evidence>
<keyword evidence="1" id="KW-1133">Transmembrane helix</keyword>
<dbReference type="EMBL" id="MBER01000054">
    <property type="protein sequence ID" value="OMC46871.1"/>
    <property type="molecule type" value="Genomic_DNA"/>
</dbReference>
<dbReference type="RefSeq" id="WP_076204748.1">
    <property type="nucleotide sequence ID" value="NZ_MBER01000054.1"/>
</dbReference>
<gene>
    <name evidence="2" type="ORF">A5742_25395</name>
</gene>
<feature type="transmembrane region" description="Helical" evidence="1">
    <location>
        <begin position="36"/>
        <end position="58"/>
    </location>
</feature>
<comment type="caution">
    <text evidence="2">The sequence shown here is derived from an EMBL/GenBank/DDBJ whole genome shotgun (WGS) entry which is preliminary data.</text>
</comment>
<sequence length="67" mass="7097">MKAARFFAAFFGIVCAAFVAIGTAAAIYTGDPLWQPAAFGAVAWAVLALAATALNWAIDRAFDWSDR</sequence>